<reference evidence="3" key="1">
    <citation type="journal article" date="2014" name="Int. J. Syst. Evol. Microbiol.">
        <title>Complete genome sequence of Corynebacterium casei LMG S-19264T (=DSM 44701T), isolated from a smear-ripened cheese.</title>
        <authorList>
            <consortium name="US DOE Joint Genome Institute (JGI-PGF)"/>
            <person name="Walter F."/>
            <person name="Albersmeier A."/>
            <person name="Kalinowski J."/>
            <person name="Ruckert C."/>
        </authorList>
    </citation>
    <scope>NUCLEOTIDE SEQUENCE</scope>
    <source>
        <strain evidence="3">CCM 7905</strain>
    </source>
</reference>
<reference evidence="3" key="2">
    <citation type="submission" date="2020-09" db="EMBL/GenBank/DDBJ databases">
        <authorList>
            <person name="Sun Q."/>
            <person name="Sedlacek I."/>
        </authorList>
    </citation>
    <scope>NUCLEOTIDE SEQUENCE</scope>
    <source>
        <strain evidence="3">CCM 7905</strain>
    </source>
</reference>
<evidence type="ECO:0000256" key="1">
    <source>
        <dbReference type="ARBA" id="ARBA00009820"/>
    </source>
</evidence>
<sequence>MRRRPPLLVALVALSLAVAGCAEDAQPPADPPPPPNPMIVSFDDGGGQIFVMDADGSGVRQITRTTDPQAPDDNYAGSAALSPDGSHLAYTRGGRFIDVVDLESGDSTTVHEGGYDPEFSPDGSTIAFSDGTGISLMKADGSDVRTLVSEEQASAATFSPDGSRVLYMTAGYIMEVPATGGEPTLVLRDQFYNADPVISPDGSTMVFASNRGGRNGSEIYAMPVGGGEITPLTDTYAVHPTFTPDGSTIVYTRVRNAAGDVAPDVSDQVRSELASMNSDGTNQKTLTPRSITAQIPSVGGGQ</sequence>
<keyword evidence="2" id="KW-0732">Signal</keyword>
<protein>
    <recommendedName>
        <fullName evidence="5">TolB protein</fullName>
    </recommendedName>
</protein>
<organism evidence="3 4">
    <name type="scientific">Rhodococcoides trifolii</name>
    <dbReference type="NCBI Taxonomy" id="908250"/>
    <lineage>
        <taxon>Bacteria</taxon>
        <taxon>Bacillati</taxon>
        <taxon>Actinomycetota</taxon>
        <taxon>Actinomycetes</taxon>
        <taxon>Mycobacteriales</taxon>
        <taxon>Nocardiaceae</taxon>
        <taxon>Rhodococcoides</taxon>
    </lineage>
</organism>
<dbReference type="Proteomes" id="UP000654257">
    <property type="component" value="Unassembled WGS sequence"/>
</dbReference>
<gene>
    <name evidence="3" type="ORF">GCM10007304_33140</name>
</gene>
<dbReference type="PANTHER" id="PTHR36842:SF1">
    <property type="entry name" value="PROTEIN TOLB"/>
    <property type="match status" value="1"/>
</dbReference>
<dbReference type="RefSeq" id="WP_188545918.1">
    <property type="nucleotide sequence ID" value="NZ_BMCU01000003.1"/>
</dbReference>
<dbReference type="AlphaFoldDB" id="A0A917LEA1"/>
<proteinExistence type="inferred from homology"/>
<comment type="similarity">
    <text evidence="1">Belongs to the TolB family.</text>
</comment>
<feature type="chain" id="PRO_5039411149" description="TolB protein" evidence="2">
    <location>
        <begin position="23"/>
        <end position="302"/>
    </location>
</feature>
<name>A0A917LEA1_9NOCA</name>
<dbReference type="EMBL" id="BMCU01000003">
    <property type="protein sequence ID" value="GGG16398.1"/>
    <property type="molecule type" value="Genomic_DNA"/>
</dbReference>
<dbReference type="PANTHER" id="PTHR36842">
    <property type="entry name" value="PROTEIN TOLB HOMOLOG"/>
    <property type="match status" value="1"/>
</dbReference>
<evidence type="ECO:0000313" key="3">
    <source>
        <dbReference type="EMBL" id="GGG16398.1"/>
    </source>
</evidence>
<dbReference type="PROSITE" id="PS51257">
    <property type="entry name" value="PROKAR_LIPOPROTEIN"/>
    <property type="match status" value="1"/>
</dbReference>
<evidence type="ECO:0000256" key="2">
    <source>
        <dbReference type="SAM" id="SignalP"/>
    </source>
</evidence>
<evidence type="ECO:0000313" key="4">
    <source>
        <dbReference type="Proteomes" id="UP000654257"/>
    </source>
</evidence>
<dbReference type="Gene3D" id="2.120.10.30">
    <property type="entry name" value="TolB, C-terminal domain"/>
    <property type="match status" value="1"/>
</dbReference>
<dbReference type="Pfam" id="PF07676">
    <property type="entry name" value="PD40"/>
    <property type="match status" value="4"/>
</dbReference>
<accession>A0A917LEA1</accession>
<feature type="signal peptide" evidence="2">
    <location>
        <begin position="1"/>
        <end position="22"/>
    </location>
</feature>
<evidence type="ECO:0008006" key="5">
    <source>
        <dbReference type="Google" id="ProtNLM"/>
    </source>
</evidence>
<keyword evidence="4" id="KW-1185">Reference proteome</keyword>
<dbReference type="SUPFAM" id="SSF82171">
    <property type="entry name" value="DPP6 N-terminal domain-like"/>
    <property type="match status" value="1"/>
</dbReference>
<dbReference type="InterPro" id="IPR011659">
    <property type="entry name" value="WD40"/>
</dbReference>
<comment type="caution">
    <text evidence="3">The sequence shown here is derived from an EMBL/GenBank/DDBJ whole genome shotgun (WGS) entry which is preliminary data.</text>
</comment>
<dbReference type="InterPro" id="IPR011042">
    <property type="entry name" value="6-blade_b-propeller_TolB-like"/>
</dbReference>